<comment type="function">
    <text evidence="1">Involved in DNA recombination.</text>
</comment>
<dbReference type="InterPro" id="IPR003798">
    <property type="entry name" value="DNA_recombination_RmuC"/>
</dbReference>
<dbReference type="PANTHER" id="PTHR30563:SF0">
    <property type="entry name" value="DNA RECOMBINATION PROTEIN RMUC"/>
    <property type="match status" value="1"/>
</dbReference>
<evidence type="ECO:0000256" key="4">
    <source>
        <dbReference type="ARBA" id="ARBA00023172"/>
    </source>
</evidence>
<dbReference type="AlphaFoldDB" id="A0AA41XJH2"/>
<feature type="region of interest" description="Disordered" evidence="6">
    <location>
        <begin position="517"/>
        <end position="547"/>
    </location>
</feature>
<evidence type="ECO:0000256" key="2">
    <source>
        <dbReference type="ARBA" id="ARBA00009840"/>
    </source>
</evidence>
<comment type="similarity">
    <text evidence="2">Belongs to the RmuC family.</text>
</comment>
<evidence type="ECO:0000256" key="5">
    <source>
        <dbReference type="SAM" id="Coils"/>
    </source>
</evidence>
<dbReference type="Pfam" id="PF02646">
    <property type="entry name" value="RmuC"/>
    <property type="match status" value="1"/>
</dbReference>
<dbReference type="EMBL" id="JANLCK010000013">
    <property type="protein sequence ID" value="MCS5727680.1"/>
    <property type="molecule type" value="Genomic_DNA"/>
</dbReference>
<keyword evidence="4" id="KW-0233">DNA recombination</keyword>
<feature type="coiled-coil region" evidence="5">
    <location>
        <begin position="121"/>
        <end position="219"/>
    </location>
</feature>
<reference evidence="7" key="1">
    <citation type="submission" date="2022-08" db="EMBL/GenBank/DDBJ databases">
        <authorList>
            <person name="Deng Y."/>
            <person name="Han X.-F."/>
            <person name="Zhang Y.-Q."/>
        </authorList>
    </citation>
    <scope>NUCLEOTIDE SEQUENCE</scope>
    <source>
        <strain evidence="7">CPCC 203407</strain>
    </source>
</reference>
<evidence type="ECO:0000256" key="1">
    <source>
        <dbReference type="ARBA" id="ARBA00003416"/>
    </source>
</evidence>
<protein>
    <submittedName>
        <fullName evidence="7">DNA recombination protein RmuC</fullName>
    </submittedName>
</protein>
<organism evidence="7 8">
    <name type="scientific">Herbiconiux oxytropis</name>
    <dbReference type="NCBI Taxonomy" id="2970915"/>
    <lineage>
        <taxon>Bacteria</taxon>
        <taxon>Bacillati</taxon>
        <taxon>Actinomycetota</taxon>
        <taxon>Actinomycetes</taxon>
        <taxon>Micrococcales</taxon>
        <taxon>Microbacteriaceae</taxon>
        <taxon>Herbiconiux</taxon>
    </lineage>
</organism>
<evidence type="ECO:0000313" key="8">
    <source>
        <dbReference type="Proteomes" id="UP001165587"/>
    </source>
</evidence>
<gene>
    <name evidence="7" type="primary">rmuC</name>
    <name evidence="7" type="ORF">N1028_17430</name>
</gene>
<evidence type="ECO:0000313" key="7">
    <source>
        <dbReference type="EMBL" id="MCS5727680.1"/>
    </source>
</evidence>
<sequence length="597" mass="64495">MDALLPLLLGLLVGLVLGVVGGVLFARARQGGAAGGSSAGTVAMLESSLGERTAALTETRSRVEQLVEERAGLQSRLAGIEATASGLREQVEERTLAHREQFESAVLAHRAQLEGAITSHREQTALAREQFETQLAFAQEQSRERLEQQDAQYRAQIGILEERLTDFQRRLKDVQDAEKTRAGEDSKVLVALSPVQESLKAVQAKVVELEAQRQQQYGELSQQLKSATESEERLRSTAESLASALRSNSTRGVWGETQLRSVVEAAGLIERVDFDVQTSIVSDSGAGRPDMVVHLPGGKNIAVDAKVPFDAYLEASAIQASATGVEGEHRSQLMKKHVKALREHITALGTKGYWNGLEASPELVIAFIPSESLVSSALEADPSIMEFAFGKRVALASPVTLWSVLKTVAFSWQQDVLTQEARQLFDLSQQLYTRLGKTASHIDKLGRTIDRTVKDYNAFVGSFERQVFPTARKLGALSSESLFPELSPLEEAPRELSGHELLAELEAAEAPMVEAPEVEAAEAEAEATAAEAQPTAAGRDDDAERAAEVERAVAEFDALGDPAAARDAAFLEHESGGSAQVIDIELDFGRPTGTDPR</sequence>
<dbReference type="Proteomes" id="UP001165587">
    <property type="component" value="Unassembled WGS sequence"/>
</dbReference>
<evidence type="ECO:0000256" key="3">
    <source>
        <dbReference type="ARBA" id="ARBA00023054"/>
    </source>
</evidence>
<dbReference type="PANTHER" id="PTHR30563">
    <property type="entry name" value="DNA RECOMBINATION PROTEIN RMUC"/>
    <property type="match status" value="1"/>
</dbReference>
<comment type="caution">
    <text evidence="7">The sequence shown here is derived from an EMBL/GenBank/DDBJ whole genome shotgun (WGS) entry which is preliminary data.</text>
</comment>
<keyword evidence="3 5" id="KW-0175">Coiled coil</keyword>
<dbReference type="GO" id="GO:0006310">
    <property type="term" value="P:DNA recombination"/>
    <property type="evidence" value="ECO:0007669"/>
    <property type="project" value="UniProtKB-KW"/>
</dbReference>
<feature type="compositionally biased region" description="Basic and acidic residues" evidence="6">
    <location>
        <begin position="538"/>
        <end position="547"/>
    </location>
</feature>
<feature type="compositionally biased region" description="Low complexity" evidence="6">
    <location>
        <begin position="526"/>
        <end position="537"/>
    </location>
</feature>
<dbReference type="RefSeq" id="WP_259530695.1">
    <property type="nucleotide sequence ID" value="NZ_JANLCK010000013.1"/>
</dbReference>
<feature type="coiled-coil region" evidence="5">
    <location>
        <begin position="56"/>
        <end position="83"/>
    </location>
</feature>
<evidence type="ECO:0000256" key="6">
    <source>
        <dbReference type="SAM" id="MobiDB-lite"/>
    </source>
</evidence>
<keyword evidence="8" id="KW-1185">Reference proteome</keyword>
<name>A0AA41XJH2_9MICO</name>
<accession>A0AA41XJH2</accession>
<proteinExistence type="inferred from homology"/>